<dbReference type="EMBL" id="JARBHB010000002">
    <property type="protein sequence ID" value="KAJ8893823.1"/>
    <property type="molecule type" value="Genomic_DNA"/>
</dbReference>
<keyword evidence="2" id="KW-1185">Reference proteome</keyword>
<organism evidence="1 2">
    <name type="scientific">Dryococelus australis</name>
    <dbReference type="NCBI Taxonomy" id="614101"/>
    <lineage>
        <taxon>Eukaryota</taxon>
        <taxon>Metazoa</taxon>
        <taxon>Ecdysozoa</taxon>
        <taxon>Arthropoda</taxon>
        <taxon>Hexapoda</taxon>
        <taxon>Insecta</taxon>
        <taxon>Pterygota</taxon>
        <taxon>Neoptera</taxon>
        <taxon>Polyneoptera</taxon>
        <taxon>Phasmatodea</taxon>
        <taxon>Verophasmatodea</taxon>
        <taxon>Anareolatae</taxon>
        <taxon>Phasmatidae</taxon>
        <taxon>Eurycanthinae</taxon>
        <taxon>Dryococelus</taxon>
    </lineage>
</organism>
<reference evidence="1 2" key="1">
    <citation type="submission" date="2023-02" db="EMBL/GenBank/DDBJ databases">
        <title>LHISI_Scaffold_Assembly.</title>
        <authorList>
            <person name="Stuart O.P."/>
            <person name="Cleave R."/>
            <person name="Magrath M.J.L."/>
            <person name="Mikheyev A.S."/>
        </authorList>
    </citation>
    <scope>NUCLEOTIDE SEQUENCE [LARGE SCALE GENOMIC DNA]</scope>
    <source>
        <strain evidence="1">Daus_M_001</strain>
        <tissue evidence="1">Leg muscle</tissue>
    </source>
</reference>
<proteinExistence type="predicted"/>
<protein>
    <submittedName>
        <fullName evidence="1">Uncharacterized protein</fullName>
    </submittedName>
</protein>
<evidence type="ECO:0000313" key="1">
    <source>
        <dbReference type="EMBL" id="KAJ8893823.1"/>
    </source>
</evidence>
<evidence type="ECO:0000313" key="2">
    <source>
        <dbReference type="Proteomes" id="UP001159363"/>
    </source>
</evidence>
<gene>
    <name evidence="1" type="ORF">PR048_006424</name>
</gene>
<dbReference type="Proteomes" id="UP001159363">
    <property type="component" value="Chromosome 2"/>
</dbReference>
<name>A0ABQ9IAX9_9NEOP</name>
<accession>A0ABQ9IAX9</accession>
<sequence length="116" mass="12931">MHKNALNILNKPASIQEFFVKTLVGKAISSVSGETKHCIRKLVDNTKTSELTTATVPKCEEFTYCITTTLKTELINNLTNIDYLICSDGSTDVSVTDKVVFVMFINKNNSAVEFKY</sequence>
<comment type="caution">
    <text evidence="1">The sequence shown here is derived from an EMBL/GenBank/DDBJ whole genome shotgun (WGS) entry which is preliminary data.</text>
</comment>